<dbReference type="AlphaFoldDB" id="A0A2A2GET6"/>
<dbReference type="Proteomes" id="UP000218831">
    <property type="component" value="Unassembled WGS sequence"/>
</dbReference>
<evidence type="ECO:0000313" key="9">
    <source>
        <dbReference type="Proteomes" id="UP000218831"/>
    </source>
</evidence>
<keyword evidence="3 5" id="KW-0238">DNA-binding</keyword>
<dbReference type="SUPFAM" id="SSF56349">
    <property type="entry name" value="DNA breaking-rejoining enzymes"/>
    <property type="match status" value="1"/>
</dbReference>
<keyword evidence="9" id="KW-1185">Reference proteome</keyword>
<dbReference type="Gene3D" id="1.10.150.130">
    <property type="match status" value="1"/>
</dbReference>
<comment type="caution">
    <text evidence="8">The sequence shown here is derived from an EMBL/GenBank/DDBJ whole genome shotgun (WGS) entry which is preliminary data.</text>
</comment>
<dbReference type="Pfam" id="PF22022">
    <property type="entry name" value="Phage_int_M"/>
    <property type="match status" value="1"/>
</dbReference>
<evidence type="ECO:0000259" key="7">
    <source>
        <dbReference type="PROSITE" id="PS51900"/>
    </source>
</evidence>
<dbReference type="PANTHER" id="PTHR30629:SF2">
    <property type="entry name" value="PROPHAGE INTEGRASE INTS-RELATED"/>
    <property type="match status" value="1"/>
</dbReference>
<dbReference type="Gene3D" id="1.10.443.10">
    <property type="entry name" value="Intergrase catalytic core"/>
    <property type="match status" value="1"/>
</dbReference>
<dbReference type="InterPro" id="IPR011010">
    <property type="entry name" value="DNA_brk_join_enz"/>
</dbReference>
<accession>A0A2A2GET6</accession>
<evidence type="ECO:0000256" key="3">
    <source>
        <dbReference type="ARBA" id="ARBA00023125"/>
    </source>
</evidence>
<dbReference type="InterPro" id="IPR010998">
    <property type="entry name" value="Integrase_recombinase_N"/>
</dbReference>
<evidence type="ECO:0000256" key="2">
    <source>
        <dbReference type="ARBA" id="ARBA00022908"/>
    </source>
</evidence>
<dbReference type="PROSITE" id="PS51898">
    <property type="entry name" value="TYR_RECOMBINASE"/>
    <property type="match status" value="1"/>
</dbReference>
<evidence type="ECO:0008006" key="10">
    <source>
        <dbReference type="Google" id="ProtNLM"/>
    </source>
</evidence>
<dbReference type="Gene3D" id="3.30.160.390">
    <property type="entry name" value="Integrase, DNA-binding domain"/>
    <property type="match status" value="1"/>
</dbReference>
<gene>
    <name evidence="8" type="ORF">CK503_04170</name>
</gene>
<dbReference type="RefSeq" id="WP_095605526.1">
    <property type="nucleotide sequence ID" value="NZ_NSKE01000002.1"/>
</dbReference>
<dbReference type="InterPro" id="IPR050808">
    <property type="entry name" value="Phage_Integrase"/>
</dbReference>
<dbReference type="InterPro" id="IPR044068">
    <property type="entry name" value="CB"/>
</dbReference>
<protein>
    <recommendedName>
        <fullName evidence="10">Integrase</fullName>
    </recommendedName>
</protein>
<proteinExistence type="inferred from homology"/>
<dbReference type="Pfam" id="PF13356">
    <property type="entry name" value="Arm-DNA-bind_3"/>
    <property type="match status" value="1"/>
</dbReference>
<dbReference type="CDD" id="cd00801">
    <property type="entry name" value="INT_P4_C"/>
    <property type="match status" value="1"/>
</dbReference>
<dbReference type="InterPro" id="IPR002104">
    <property type="entry name" value="Integrase_catalytic"/>
</dbReference>
<organism evidence="8 9">
    <name type="scientific">Fodinibius salipaludis</name>
    <dbReference type="NCBI Taxonomy" id="2032627"/>
    <lineage>
        <taxon>Bacteria</taxon>
        <taxon>Pseudomonadati</taxon>
        <taxon>Balneolota</taxon>
        <taxon>Balneolia</taxon>
        <taxon>Balneolales</taxon>
        <taxon>Balneolaceae</taxon>
        <taxon>Fodinibius</taxon>
    </lineage>
</organism>
<dbReference type="InterPro" id="IPR025166">
    <property type="entry name" value="Integrase_DNA_bind_dom"/>
</dbReference>
<evidence type="ECO:0000313" key="8">
    <source>
        <dbReference type="EMBL" id="PAU95399.1"/>
    </source>
</evidence>
<dbReference type="GO" id="GO:0015074">
    <property type="term" value="P:DNA integration"/>
    <property type="evidence" value="ECO:0007669"/>
    <property type="project" value="UniProtKB-KW"/>
</dbReference>
<reference evidence="8 9" key="1">
    <citation type="submission" date="2017-08" db="EMBL/GenBank/DDBJ databases">
        <title>Aliifodinibius alkalisoli sp. nov., isolated from saline alkaline soil.</title>
        <authorList>
            <person name="Liu D."/>
            <person name="Zhang G."/>
        </authorList>
    </citation>
    <scope>NUCLEOTIDE SEQUENCE [LARGE SCALE GENOMIC DNA]</scope>
    <source>
        <strain evidence="8 9">WN023</strain>
    </source>
</reference>
<dbReference type="InterPro" id="IPR013762">
    <property type="entry name" value="Integrase-like_cat_sf"/>
</dbReference>
<dbReference type="InterPro" id="IPR038488">
    <property type="entry name" value="Integrase_DNA-bd_sf"/>
</dbReference>
<feature type="domain" description="Core-binding (CB)" evidence="7">
    <location>
        <begin position="98"/>
        <end position="180"/>
    </location>
</feature>
<sequence>MQTKKLTHTYIKNIDPPDRRIEIYDELIDNLAVRVTPTGYKTFIYRYGAKGKRYTIGKFPNVGLAEARDIAKDLAADIAKGKDPQEEKKTKRKKKDLPTFGELVEEFKKLHLPTLRESTRKEYERIIDNELLPDLKTIPAKEIEKDRIRELLDKKALKGKSPTMANRIRARLSKIYNFGIGRGWVESNPVEGIPTYKDGNTKRDRFYSKKEIKELWKFFERQKEPTQSVLKMLLITGQRKTETMQMKWSDLNDGIWTIPAELAKNKEPHEVPLSEMALETIQKMREMNEDSDYVFKSPQKENEPISWLTRARVFIQDNSKVPDFRPHDLRRTVATYMAKMKVDRTVLGKILNHKGLAGDTQVTAIYDRHSYTDEKREALEKWSAYLNKILTEKE</sequence>
<dbReference type="PANTHER" id="PTHR30629">
    <property type="entry name" value="PROPHAGE INTEGRASE"/>
    <property type="match status" value="1"/>
</dbReference>
<dbReference type="PROSITE" id="PS51900">
    <property type="entry name" value="CB"/>
    <property type="match status" value="1"/>
</dbReference>
<dbReference type="GO" id="GO:0006310">
    <property type="term" value="P:DNA recombination"/>
    <property type="evidence" value="ECO:0007669"/>
    <property type="project" value="UniProtKB-KW"/>
</dbReference>
<dbReference type="InterPro" id="IPR053876">
    <property type="entry name" value="Phage_int_M"/>
</dbReference>
<evidence type="ECO:0000256" key="1">
    <source>
        <dbReference type="ARBA" id="ARBA00008857"/>
    </source>
</evidence>
<evidence type="ECO:0000256" key="5">
    <source>
        <dbReference type="PROSITE-ProRule" id="PRU01248"/>
    </source>
</evidence>
<feature type="domain" description="Tyr recombinase" evidence="6">
    <location>
        <begin position="202"/>
        <end position="380"/>
    </location>
</feature>
<keyword evidence="2" id="KW-0229">DNA integration</keyword>
<evidence type="ECO:0000259" key="6">
    <source>
        <dbReference type="PROSITE" id="PS51898"/>
    </source>
</evidence>
<comment type="similarity">
    <text evidence="1">Belongs to the 'phage' integrase family.</text>
</comment>
<dbReference type="GO" id="GO:0003677">
    <property type="term" value="F:DNA binding"/>
    <property type="evidence" value="ECO:0007669"/>
    <property type="project" value="UniProtKB-UniRule"/>
</dbReference>
<dbReference type="OrthoDB" id="9795573at2"/>
<keyword evidence="4" id="KW-0233">DNA recombination</keyword>
<evidence type="ECO:0000256" key="4">
    <source>
        <dbReference type="ARBA" id="ARBA00023172"/>
    </source>
</evidence>
<dbReference type="EMBL" id="NSKE01000002">
    <property type="protein sequence ID" value="PAU95399.1"/>
    <property type="molecule type" value="Genomic_DNA"/>
</dbReference>
<name>A0A2A2GET6_9BACT</name>
<dbReference type="Pfam" id="PF00589">
    <property type="entry name" value="Phage_integrase"/>
    <property type="match status" value="1"/>
</dbReference>